<keyword evidence="5 6" id="KW-0482">Metalloprotease</keyword>
<evidence type="ECO:0000256" key="4">
    <source>
        <dbReference type="ARBA" id="ARBA00022833"/>
    </source>
</evidence>
<dbReference type="AlphaFoldDB" id="A0A0C2CD78"/>
<dbReference type="PRINTS" id="PR00480">
    <property type="entry name" value="ASTACIN"/>
</dbReference>
<dbReference type="Pfam" id="PF01400">
    <property type="entry name" value="Astacin"/>
    <property type="match status" value="1"/>
</dbReference>
<dbReference type="GO" id="GO:0006508">
    <property type="term" value="P:proteolysis"/>
    <property type="evidence" value="ECO:0007669"/>
    <property type="project" value="UniProtKB-KW"/>
</dbReference>
<dbReference type="PROSITE" id="PS51864">
    <property type="entry name" value="ASTACIN"/>
    <property type="match status" value="1"/>
</dbReference>
<organism evidence="9 10">
    <name type="scientific">Ancylostoma duodenale</name>
    <dbReference type="NCBI Taxonomy" id="51022"/>
    <lineage>
        <taxon>Eukaryota</taxon>
        <taxon>Metazoa</taxon>
        <taxon>Ecdysozoa</taxon>
        <taxon>Nematoda</taxon>
        <taxon>Chromadorea</taxon>
        <taxon>Rhabditida</taxon>
        <taxon>Rhabditina</taxon>
        <taxon>Rhabditomorpha</taxon>
        <taxon>Strongyloidea</taxon>
        <taxon>Ancylostomatidae</taxon>
        <taxon>Ancylostomatinae</taxon>
        <taxon>Ancylostoma</taxon>
    </lineage>
</organism>
<evidence type="ECO:0000313" key="9">
    <source>
        <dbReference type="EMBL" id="KIH54283.1"/>
    </source>
</evidence>
<evidence type="ECO:0000256" key="2">
    <source>
        <dbReference type="ARBA" id="ARBA00022723"/>
    </source>
</evidence>
<dbReference type="SUPFAM" id="SSF55486">
    <property type="entry name" value="Metalloproteases ('zincins'), catalytic domain"/>
    <property type="match status" value="1"/>
</dbReference>
<dbReference type="Gene3D" id="3.40.390.10">
    <property type="entry name" value="Collagenase (Catalytic Domain)"/>
    <property type="match status" value="1"/>
</dbReference>
<feature type="binding site" evidence="6">
    <location>
        <position position="18"/>
    </location>
    <ligand>
        <name>Zn(2+)</name>
        <dbReference type="ChEBI" id="CHEBI:29105"/>
        <note>catalytic</note>
    </ligand>
</feature>
<sequence length="64" mass="7417">MMYIGCGYSGGIAHEVGHALGLEHTHTRHDRDDYLIVNWTNVQKEFEKMAQQVSDLELEMDIWP</sequence>
<feature type="domain" description="Peptidase M12A" evidence="8">
    <location>
        <begin position="1"/>
        <end position="64"/>
    </location>
</feature>
<comment type="cofactor">
    <cofactor evidence="6 7">
        <name>Zn(2+)</name>
        <dbReference type="ChEBI" id="CHEBI:29105"/>
    </cofactor>
    <text evidence="6 7">Binds 1 zinc ion per subunit.</text>
</comment>
<accession>A0A0C2CD78</accession>
<keyword evidence="2 6" id="KW-0479">Metal-binding</keyword>
<gene>
    <name evidence="9" type="ORF">ANCDUO_15571</name>
</gene>
<feature type="binding site" evidence="6">
    <location>
        <position position="24"/>
    </location>
    <ligand>
        <name>Zn(2+)</name>
        <dbReference type="ChEBI" id="CHEBI:29105"/>
        <note>catalytic</note>
    </ligand>
</feature>
<keyword evidence="10" id="KW-1185">Reference proteome</keyword>
<dbReference type="GO" id="GO:0008270">
    <property type="term" value="F:zinc ion binding"/>
    <property type="evidence" value="ECO:0007669"/>
    <property type="project" value="UniProtKB-UniRule"/>
</dbReference>
<evidence type="ECO:0000259" key="8">
    <source>
        <dbReference type="PROSITE" id="PS51864"/>
    </source>
</evidence>
<dbReference type="Proteomes" id="UP000054047">
    <property type="component" value="Unassembled WGS sequence"/>
</dbReference>
<name>A0A0C2CD78_9BILA</name>
<dbReference type="PANTHER" id="PTHR10127">
    <property type="entry name" value="DISCOIDIN, CUB, EGF, LAMININ , AND ZINC METALLOPROTEASE DOMAIN CONTAINING"/>
    <property type="match status" value="1"/>
</dbReference>
<dbReference type="EC" id="3.4.24.-" evidence="7"/>
<dbReference type="EMBL" id="KN739351">
    <property type="protein sequence ID" value="KIH54283.1"/>
    <property type="molecule type" value="Genomic_DNA"/>
</dbReference>
<dbReference type="InterPro" id="IPR024079">
    <property type="entry name" value="MetalloPept_cat_dom_sf"/>
</dbReference>
<evidence type="ECO:0000256" key="3">
    <source>
        <dbReference type="ARBA" id="ARBA00022801"/>
    </source>
</evidence>
<evidence type="ECO:0000256" key="5">
    <source>
        <dbReference type="ARBA" id="ARBA00023049"/>
    </source>
</evidence>
<evidence type="ECO:0000313" key="10">
    <source>
        <dbReference type="Proteomes" id="UP000054047"/>
    </source>
</evidence>
<feature type="binding site" evidence="6">
    <location>
        <position position="14"/>
    </location>
    <ligand>
        <name>Zn(2+)</name>
        <dbReference type="ChEBI" id="CHEBI:29105"/>
        <note>catalytic</note>
    </ligand>
</feature>
<keyword evidence="4 6" id="KW-0862">Zinc</keyword>
<keyword evidence="1 6" id="KW-0645">Protease</keyword>
<proteinExistence type="predicted"/>
<keyword evidence="3 6" id="KW-0378">Hydrolase</keyword>
<evidence type="ECO:0000256" key="7">
    <source>
        <dbReference type="RuleBase" id="RU361183"/>
    </source>
</evidence>
<dbReference type="PANTHER" id="PTHR10127:SF780">
    <property type="entry name" value="METALLOENDOPEPTIDASE"/>
    <property type="match status" value="1"/>
</dbReference>
<dbReference type="GO" id="GO:0004222">
    <property type="term" value="F:metalloendopeptidase activity"/>
    <property type="evidence" value="ECO:0007669"/>
    <property type="project" value="UniProtKB-UniRule"/>
</dbReference>
<dbReference type="OrthoDB" id="291007at2759"/>
<reference evidence="9 10" key="1">
    <citation type="submission" date="2013-12" db="EMBL/GenBank/DDBJ databases">
        <title>Draft genome of the parsitic nematode Ancylostoma duodenale.</title>
        <authorList>
            <person name="Mitreva M."/>
        </authorList>
    </citation>
    <scope>NUCLEOTIDE SEQUENCE [LARGE SCALE GENOMIC DNA]</scope>
    <source>
        <strain evidence="9 10">Zhejiang</strain>
    </source>
</reference>
<evidence type="ECO:0000256" key="6">
    <source>
        <dbReference type="PROSITE-ProRule" id="PRU01211"/>
    </source>
</evidence>
<dbReference type="MEROPS" id="M12.032"/>
<protein>
    <recommendedName>
        <fullName evidence="7">Metalloendopeptidase</fullName>
        <ecNumber evidence="7">3.4.24.-</ecNumber>
    </recommendedName>
</protein>
<dbReference type="InterPro" id="IPR001506">
    <property type="entry name" value="Peptidase_M12A"/>
</dbReference>
<feature type="active site" evidence="6">
    <location>
        <position position="15"/>
    </location>
</feature>
<comment type="caution">
    <text evidence="6">Lacks conserved residue(s) required for the propagation of feature annotation.</text>
</comment>
<evidence type="ECO:0000256" key="1">
    <source>
        <dbReference type="ARBA" id="ARBA00022670"/>
    </source>
</evidence>